<name>A0A848LAW2_9BACT</name>
<sequence>MSRYYFASESHGVGVEVDLSSQVLALEAEDPRRSWRVRPLPHLGPTLPGLQAHWTWTPAMAFVLKAKAFDDGLYAAVELLAQEGTPRLPGKRELLRGLHQVLRPHWRPEATDPLKSALVLIQSALSMTEAVEESERKLRLLTMQAVKDFESQEGASKPLGFYSWSPRLQGVFKQDRMLQGELSRDVAEALLGALQSDERLMTAWRKHLRLPARLTNPLAKPALDEEGLYRCFLPPSDSHEGRLVKKLFAVKAPPEGFQLVDELIKWLRLGRLDSTPTPESGWYDHQFHALVPFVVPEKMPEAARVRFGRHYRAELEAQFRAGFALTRETHIKQLETPAAGAGGPPPIIIEPRLSIEPLAEFYRRRADAYRFVREVLGEHLGEEALADARRVLPGGVSEEPLLDELVWMEQLFRGAHAIVRQELGFGEPGAGLLPAAGLTRRWLRQWTKDADMSRDPRCVVPLFFDAERQKMKVLAVLGFQPAIVQAMFERQPQVTLHGARGDIGAHDIDFGASQYLTVCPVSAELYVSRVPDRAEFQALCAEQGTTQAILEALQR</sequence>
<organism evidence="1 2">
    <name type="scientific">Pyxidicoccus fallax</name>
    <dbReference type="NCBI Taxonomy" id="394095"/>
    <lineage>
        <taxon>Bacteria</taxon>
        <taxon>Pseudomonadati</taxon>
        <taxon>Myxococcota</taxon>
        <taxon>Myxococcia</taxon>
        <taxon>Myxococcales</taxon>
        <taxon>Cystobacterineae</taxon>
        <taxon>Myxococcaceae</taxon>
        <taxon>Pyxidicoccus</taxon>
    </lineage>
</organism>
<dbReference type="RefSeq" id="WP_169344676.1">
    <property type="nucleotide sequence ID" value="NZ_JABBJJ010000038.1"/>
</dbReference>
<proteinExistence type="predicted"/>
<reference evidence="1 2" key="1">
    <citation type="submission" date="2020-04" db="EMBL/GenBank/DDBJ databases">
        <title>Draft genome of Pyxidicoccus fallax type strain.</title>
        <authorList>
            <person name="Whitworth D.E."/>
        </authorList>
    </citation>
    <scope>NUCLEOTIDE SEQUENCE [LARGE SCALE GENOMIC DNA]</scope>
    <source>
        <strain evidence="1 2">DSM 14698</strain>
    </source>
</reference>
<evidence type="ECO:0000313" key="1">
    <source>
        <dbReference type="EMBL" id="NMO15382.1"/>
    </source>
</evidence>
<evidence type="ECO:0000313" key="2">
    <source>
        <dbReference type="Proteomes" id="UP000518300"/>
    </source>
</evidence>
<gene>
    <name evidence="1" type="ORF">HG543_11020</name>
</gene>
<protein>
    <submittedName>
        <fullName evidence="1">Uncharacterized protein</fullName>
    </submittedName>
</protein>
<dbReference type="Proteomes" id="UP000518300">
    <property type="component" value="Unassembled WGS sequence"/>
</dbReference>
<accession>A0A848LAW2</accession>
<comment type="caution">
    <text evidence="1">The sequence shown here is derived from an EMBL/GenBank/DDBJ whole genome shotgun (WGS) entry which is preliminary data.</text>
</comment>
<dbReference type="EMBL" id="JABBJJ010000038">
    <property type="protein sequence ID" value="NMO15382.1"/>
    <property type="molecule type" value="Genomic_DNA"/>
</dbReference>
<keyword evidence="2" id="KW-1185">Reference proteome</keyword>
<dbReference type="AlphaFoldDB" id="A0A848LAW2"/>